<proteinExistence type="predicted"/>
<dbReference type="InterPro" id="IPR012340">
    <property type="entry name" value="NA-bd_OB-fold"/>
</dbReference>
<feature type="compositionally biased region" description="Low complexity" evidence="3">
    <location>
        <begin position="134"/>
        <end position="147"/>
    </location>
</feature>
<keyword evidence="1 2" id="KW-0238">DNA-binding</keyword>
<dbReference type="AlphaFoldDB" id="A0A2T4UCJ3"/>
<evidence type="ECO:0000313" key="4">
    <source>
        <dbReference type="EMBL" id="PTL54936.1"/>
    </source>
</evidence>
<evidence type="ECO:0000256" key="3">
    <source>
        <dbReference type="SAM" id="MobiDB-lite"/>
    </source>
</evidence>
<dbReference type="PROSITE" id="PS50935">
    <property type="entry name" value="SSB"/>
    <property type="match status" value="1"/>
</dbReference>
<feature type="region of interest" description="Disordered" evidence="3">
    <location>
        <begin position="118"/>
        <end position="147"/>
    </location>
</feature>
<dbReference type="Proteomes" id="UP000240739">
    <property type="component" value="Unassembled WGS sequence"/>
</dbReference>
<dbReference type="RefSeq" id="WP_107571037.1">
    <property type="nucleotide sequence ID" value="NZ_PYYB01000004.1"/>
</dbReference>
<dbReference type="EMBL" id="PYYB01000004">
    <property type="protein sequence ID" value="PTL54936.1"/>
    <property type="molecule type" value="Genomic_DNA"/>
</dbReference>
<dbReference type="GO" id="GO:0003697">
    <property type="term" value="F:single-stranded DNA binding"/>
    <property type="evidence" value="ECO:0007669"/>
    <property type="project" value="InterPro"/>
</dbReference>
<dbReference type="SUPFAM" id="SSF50249">
    <property type="entry name" value="Nucleic acid-binding proteins"/>
    <property type="match status" value="1"/>
</dbReference>
<evidence type="ECO:0000256" key="2">
    <source>
        <dbReference type="PROSITE-ProRule" id="PRU00252"/>
    </source>
</evidence>
<reference evidence="4 5" key="1">
    <citation type="submission" date="2018-03" db="EMBL/GenBank/DDBJ databases">
        <title>Aquarubrobacter algicola gen. nov., sp. nov., a novel actinobacterium isolated from shallow eutrophic lake during the end of cyanobacterial harmful algal blooms.</title>
        <authorList>
            <person name="Chun S.J."/>
        </authorList>
    </citation>
    <scope>NUCLEOTIDE SEQUENCE [LARGE SCALE GENOMIC DNA]</scope>
    <source>
        <strain evidence="4 5">Seoho-28</strain>
    </source>
</reference>
<sequence length="147" mass="15750">MATKNINRVLLEGELLADPRPLDGRCRLRLLVMTVQKVKPKDPEEEPIWVGRRNEFDVLVWGALAQRCVAELQEGAPVLVEGRLEWIAGTDGVDGRIFPRTEIVADDVRVLSAPARPAPPAALVAPEPAPPAPGEEAGTAAPQVAAA</sequence>
<dbReference type="InterPro" id="IPR000424">
    <property type="entry name" value="Primosome_PriB/ssb"/>
</dbReference>
<dbReference type="Gene3D" id="2.40.50.140">
    <property type="entry name" value="Nucleic acid-binding proteins"/>
    <property type="match status" value="1"/>
</dbReference>
<name>A0A2T4UCJ3_9ACTN</name>
<comment type="caution">
    <text evidence="4">The sequence shown here is derived from an EMBL/GenBank/DDBJ whole genome shotgun (WGS) entry which is preliminary data.</text>
</comment>
<evidence type="ECO:0008006" key="6">
    <source>
        <dbReference type="Google" id="ProtNLM"/>
    </source>
</evidence>
<accession>A0A2T4UCJ3</accession>
<keyword evidence="5" id="KW-1185">Reference proteome</keyword>
<evidence type="ECO:0000256" key="1">
    <source>
        <dbReference type="ARBA" id="ARBA00023125"/>
    </source>
</evidence>
<evidence type="ECO:0000313" key="5">
    <source>
        <dbReference type="Proteomes" id="UP000240739"/>
    </source>
</evidence>
<dbReference type="OrthoDB" id="9809878at2"/>
<gene>
    <name evidence="4" type="ORF">C7Y72_20405</name>
</gene>
<protein>
    <recommendedName>
        <fullName evidence="6">Single-stranded DNA-binding protein</fullName>
    </recommendedName>
</protein>
<organism evidence="4 5">
    <name type="scientific">Paraconexibacter algicola</name>
    <dbReference type="NCBI Taxonomy" id="2133960"/>
    <lineage>
        <taxon>Bacteria</taxon>
        <taxon>Bacillati</taxon>
        <taxon>Actinomycetota</taxon>
        <taxon>Thermoleophilia</taxon>
        <taxon>Solirubrobacterales</taxon>
        <taxon>Paraconexibacteraceae</taxon>
        <taxon>Paraconexibacter</taxon>
    </lineage>
</organism>
<dbReference type="Pfam" id="PF00436">
    <property type="entry name" value="SSB"/>
    <property type="match status" value="1"/>
</dbReference>